<name>A0A1G1VFT8_9BACT</name>
<protein>
    <submittedName>
        <fullName evidence="1">Uncharacterized protein</fullName>
    </submittedName>
</protein>
<organism evidence="1 2">
    <name type="scientific">Candidatus Blackburnbacteria bacterium RIFCSPLOWO2_01_FULL_40_20</name>
    <dbReference type="NCBI Taxonomy" id="1797519"/>
    <lineage>
        <taxon>Bacteria</taxon>
        <taxon>Candidatus Blackburniibacteriota</taxon>
    </lineage>
</organism>
<evidence type="ECO:0000313" key="1">
    <source>
        <dbReference type="EMBL" id="OGY14284.1"/>
    </source>
</evidence>
<gene>
    <name evidence="1" type="ORF">A3A77_02305</name>
</gene>
<dbReference type="Proteomes" id="UP000178659">
    <property type="component" value="Unassembled WGS sequence"/>
</dbReference>
<reference evidence="1 2" key="1">
    <citation type="journal article" date="2016" name="Nat. Commun.">
        <title>Thousands of microbial genomes shed light on interconnected biogeochemical processes in an aquifer system.</title>
        <authorList>
            <person name="Anantharaman K."/>
            <person name="Brown C.T."/>
            <person name="Hug L.A."/>
            <person name="Sharon I."/>
            <person name="Castelle C.J."/>
            <person name="Probst A.J."/>
            <person name="Thomas B.C."/>
            <person name="Singh A."/>
            <person name="Wilkins M.J."/>
            <person name="Karaoz U."/>
            <person name="Brodie E.L."/>
            <person name="Williams K.H."/>
            <person name="Hubbard S.S."/>
            <person name="Banfield J.F."/>
        </authorList>
    </citation>
    <scope>NUCLEOTIDE SEQUENCE [LARGE SCALE GENOMIC DNA]</scope>
</reference>
<proteinExistence type="predicted"/>
<sequence length="632" mass="70886">MSESPASIEMISKELPQPVIPEVSAAEKLLKELDKPGPIRTPEGLPIIAGGEPWLYADERVLDRMGSEEAKKLVKSLEGLQAKFPKMVTEDILTDAFLGLERMKNKESDPRKQAEIESYQEKIYAEVESREAKKAGEVPSIKIENPESPEGQAKSILGAINLLEERATAEGEKIEDSRYVDDLKSITKAIASIPDTLNSATNREATLSRVLSREIRLREKLELSLEARRRLHNRKIEVTQAEGDLAKLGAGGGPEGAPEADFTNIRPVDWYILVHQDDLFAPEAGGLGRELVVPVAEGLKLWQFVGESWGARLADPIPGAPQFREVLNSFTKMQELRSAIATKVGKNAERLAFDIFTTSMTLEKWDKLREKKAGKNGLRDLAYFDLKRIEDYYDKGAPAGPDDTIGAYFALAHQGETSATGHADYQKPAKDRVRQERLKKLAENAKCPPVFQYSVYDARIKSGLMVGDLWETSTAEIGGEKKQFAQIAREGSWKNIPFLEQPDLFYRGYFGFTLGSIDRVVKNINKLGWDPKRDGLLSSAFWGGLGKDMERLGYMSPSLNTRDRADTAYRIGQFKVFLARGIFWDLLERKALTQGERGDLLKLLESSGYLTHQEVDNLKHFTKKYRFPWSTK</sequence>
<accession>A0A1G1VFT8</accession>
<evidence type="ECO:0000313" key="2">
    <source>
        <dbReference type="Proteomes" id="UP000178659"/>
    </source>
</evidence>
<comment type="caution">
    <text evidence="1">The sequence shown here is derived from an EMBL/GenBank/DDBJ whole genome shotgun (WGS) entry which is preliminary data.</text>
</comment>
<dbReference type="AlphaFoldDB" id="A0A1G1VFT8"/>
<dbReference type="EMBL" id="MHCC01000001">
    <property type="protein sequence ID" value="OGY14284.1"/>
    <property type="molecule type" value="Genomic_DNA"/>
</dbReference>